<gene>
    <name evidence="1" type="ORF">FGS76_04820</name>
</gene>
<dbReference type="Proteomes" id="UP000739180">
    <property type="component" value="Unassembled WGS sequence"/>
</dbReference>
<sequence length="137" mass="15455">MNRTVFVGAHFKPTYKKVTVEVATGETKRGLFGGEKAVTREEKRLQQVGWSDREIDGPRLARDLDEAIQELNREDYEVISVTPVTSGAYRFQYSDEDISSSRRVFGDTERVTGGGSYGYGYGYSYTEGMLILARHKP</sequence>
<name>A0ABY2XNA3_9GAMM</name>
<proteinExistence type="predicted"/>
<evidence type="ECO:0000313" key="2">
    <source>
        <dbReference type="Proteomes" id="UP000739180"/>
    </source>
</evidence>
<keyword evidence="2" id="KW-1185">Reference proteome</keyword>
<protein>
    <submittedName>
        <fullName evidence="1">Uncharacterized protein</fullName>
    </submittedName>
</protein>
<dbReference type="RefSeq" id="WP_138771500.1">
    <property type="nucleotide sequence ID" value="NZ_JBHSSX010000006.1"/>
</dbReference>
<reference evidence="1 2" key="1">
    <citation type="submission" date="2019-05" db="EMBL/GenBank/DDBJ databases">
        <title>Genome of Alcanivorax gelatiniphagus, an oil degrading marine bacteria.</title>
        <authorList>
            <person name="Kwon K.K."/>
        </authorList>
    </citation>
    <scope>NUCLEOTIDE SEQUENCE [LARGE SCALE GENOMIC DNA]</scope>
    <source>
        <strain evidence="1 2">MEBiC 08158</strain>
    </source>
</reference>
<comment type="caution">
    <text evidence="1">The sequence shown here is derived from an EMBL/GenBank/DDBJ whole genome shotgun (WGS) entry which is preliminary data.</text>
</comment>
<organism evidence="1 2">
    <name type="scientific">Alloalcanivorax gelatiniphagus</name>
    <dbReference type="NCBI Taxonomy" id="1194167"/>
    <lineage>
        <taxon>Bacteria</taxon>
        <taxon>Pseudomonadati</taxon>
        <taxon>Pseudomonadota</taxon>
        <taxon>Gammaproteobacteria</taxon>
        <taxon>Oceanospirillales</taxon>
        <taxon>Alcanivoracaceae</taxon>
        <taxon>Alloalcanivorax</taxon>
    </lineage>
</organism>
<accession>A0ABY2XNA3</accession>
<dbReference type="EMBL" id="VCQT01000020">
    <property type="protein sequence ID" value="TMW13923.1"/>
    <property type="molecule type" value="Genomic_DNA"/>
</dbReference>
<evidence type="ECO:0000313" key="1">
    <source>
        <dbReference type="EMBL" id="TMW13923.1"/>
    </source>
</evidence>